<dbReference type="Proteomes" id="UP000000437">
    <property type="component" value="Chromosome 8"/>
</dbReference>
<accession>A0AC58G9K9</accession>
<protein>
    <submittedName>
        <fullName evidence="2">Ras association domain-containing protein 8</fullName>
    </submittedName>
</protein>
<organism evidence="1 2">
    <name type="scientific">Danio rerio</name>
    <name type="common">Zebrafish</name>
    <name type="synonym">Brachydanio rerio</name>
    <dbReference type="NCBI Taxonomy" id="7955"/>
    <lineage>
        <taxon>Eukaryota</taxon>
        <taxon>Metazoa</taxon>
        <taxon>Chordata</taxon>
        <taxon>Craniata</taxon>
        <taxon>Vertebrata</taxon>
        <taxon>Euteleostomi</taxon>
        <taxon>Actinopterygii</taxon>
        <taxon>Neopterygii</taxon>
        <taxon>Teleostei</taxon>
        <taxon>Ostariophysi</taxon>
        <taxon>Cypriniformes</taxon>
        <taxon>Danionidae</taxon>
        <taxon>Danioninae</taxon>
        <taxon>Danio</taxon>
    </lineage>
</organism>
<dbReference type="RefSeq" id="XP_073766431.1">
    <property type="nucleotide sequence ID" value="XM_073910330.1"/>
</dbReference>
<reference evidence="2" key="1">
    <citation type="submission" date="2025-08" db="UniProtKB">
        <authorList>
            <consortium name="RefSeq"/>
        </authorList>
    </citation>
    <scope>IDENTIFICATION</scope>
    <source>
        <strain evidence="2">Tuebingen</strain>
        <tissue evidence="2">Fibroblasts and whole tissue</tissue>
    </source>
</reference>
<name>A0AC58G9K9_DANRE</name>
<keyword evidence="1" id="KW-1185">Reference proteome</keyword>
<evidence type="ECO:0000313" key="2">
    <source>
        <dbReference type="RefSeq" id="XP_073766431.1"/>
    </source>
</evidence>
<sequence length="472" mass="53338">MEVKVYVEGVQRIVCGVTKKTTCQEVVIALAQALGRTGRYTLREKFKDYERNMSPDECLLESLEKYGEQGKEVQLTLKHIGPSQGEETNQPKAQMRRVEGPGRVRRGSGAIATLHRQSLPPLSRLCLHPEPPTEEPKRPKRKSLTLMEEAWGWLENLGRGGKQQSGRDKGKDKEGNKGNGHSDNTSLKPTKSSLACGTPQTRDKKDKYRVAPHQPLISCLGNRGRCCDERTVQKGAEEDLKTTNEVVPLVKKSLETESEETVELRRLVIQQHTSLQELKRKIESTEQLIFELENQQAAKDISETPSDEEEQLKFWINELKAEEVFEKDLQNQFFEIKVAAAECKATLEDYKQKLQTMDLRSLQKQTGLDKTPGEISQGDAPKSVQTIVKQTETSADRSHESDGTKRVVTTMESKLPYVFVSANHLSYPSQCGPADLREWWTRWSQSQSQTSVVKPKTVHRSEITIQLGSTRV</sequence>
<proteinExistence type="predicted"/>
<evidence type="ECO:0000313" key="1">
    <source>
        <dbReference type="Proteomes" id="UP000000437"/>
    </source>
</evidence>
<gene>
    <name evidence="2" type="primary">rassf11</name>
</gene>